<dbReference type="AlphaFoldDB" id="A0A2I6S7A8"/>
<organism evidence="1 2">
    <name type="scientific">Pseudazoarcus pumilus</name>
    <dbReference type="NCBI Taxonomy" id="2067960"/>
    <lineage>
        <taxon>Bacteria</taxon>
        <taxon>Pseudomonadati</taxon>
        <taxon>Pseudomonadota</taxon>
        <taxon>Betaproteobacteria</taxon>
        <taxon>Rhodocyclales</taxon>
        <taxon>Zoogloeaceae</taxon>
        <taxon>Pseudazoarcus</taxon>
    </lineage>
</organism>
<protein>
    <submittedName>
        <fullName evidence="1">Uncharacterized protein</fullName>
    </submittedName>
</protein>
<evidence type="ECO:0000313" key="2">
    <source>
        <dbReference type="Proteomes" id="UP000242205"/>
    </source>
</evidence>
<keyword evidence="2" id="KW-1185">Reference proteome</keyword>
<dbReference type="Proteomes" id="UP000242205">
    <property type="component" value="Chromosome"/>
</dbReference>
<proteinExistence type="predicted"/>
<dbReference type="EMBL" id="CP025682">
    <property type="protein sequence ID" value="AUN95121.1"/>
    <property type="molecule type" value="Genomic_DNA"/>
</dbReference>
<gene>
    <name evidence="1" type="ORF">C0099_09335</name>
</gene>
<reference evidence="1 2" key="1">
    <citation type="submission" date="2018-01" db="EMBL/GenBank/DDBJ databases">
        <authorList>
            <person name="Fu G.-Y."/>
        </authorList>
    </citation>
    <scope>NUCLEOTIDE SEQUENCE [LARGE SCALE GENOMIC DNA]</scope>
    <source>
        <strain evidence="1 2">SY39</strain>
    </source>
</reference>
<name>A0A2I6S7A8_9RHOO</name>
<evidence type="ECO:0000313" key="1">
    <source>
        <dbReference type="EMBL" id="AUN95121.1"/>
    </source>
</evidence>
<accession>A0A2I6S7A8</accession>
<dbReference type="KEGG" id="atw:C0099_09335"/>
<sequence length="127" mass="13887">MLAALATAPAAAGQPPSGTDLSERIDRDIGAVLGRHGLVFDDSELGSWFTLRTGVDLVGIGEVFYLLELHRVDEVPLAARMEIIEYCMRLHAERGVPFLRLQMRAGPRQATLLPPRPAFEMAVGSLY</sequence>